<evidence type="ECO:0000256" key="1">
    <source>
        <dbReference type="SAM" id="MobiDB-lite"/>
    </source>
</evidence>
<gene>
    <name evidence="2" type="ORF">HNR60_001430</name>
</gene>
<dbReference type="RefSeq" id="WP_184255823.1">
    <property type="nucleotide sequence ID" value="NZ_JACHIH010000006.1"/>
</dbReference>
<dbReference type="EMBL" id="JACHIH010000006">
    <property type="protein sequence ID" value="MBB5046682.1"/>
    <property type="molecule type" value="Genomic_DNA"/>
</dbReference>
<dbReference type="AlphaFoldDB" id="A0A7W8DYC3"/>
<sequence>MAKPAVIVVGADKGGVGKTTVSRTLLDYFSANNIPTRAFDTESPRGTLKRFHPDITEIVDMTTTSDQMKIFDTLNSASPSVTVIDVRAGLMSNALANLRDIGFLDAAKSGQITFAVFHILGPSIASLDEIAETAGFMQGAKYFLVKNFINNTSFFEWDQATYNSYFHRIKDATELTIPKLNEMAYEQVEVSKVPFLKFVANKGPQDEAANYSFVLRGYVRHWLANVWSEFDRIKLTDIVGKEKPTGRSSGNGVASGAQDGEK</sequence>
<dbReference type="Gene3D" id="3.40.50.300">
    <property type="entry name" value="P-loop containing nucleotide triphosphate hydrolases"/>
    <property type="match status" value="1"/>
</dbReference>
<protein>
    <recommendedName>
        <fullName evidence="4">CobQ/CobB/MinD/ParA nucleotide binding domain-containing protein</fullName>
    </recommendedName>
</protein>
<name>A0A7W8DYC3_9BRAD</name>
<dbReference type="InterPro" id="IPR027417">
    <property type="entry name" value="P-loop_NTPase"/>
</dbReference>
<keyword evidence="3" id="KW-1185">Reference proteome</keyword>
<accession>A0A7W8DYC3</accession>
<dbReference type="Proteomes" id="UP000542353">
    <property type="component" value="Unassembled WGS sequence"/>
</dbReference>
<feature type="region of interest" description="Disordered" evidence="1">
    <location>
        <begin position="241"/>
        <end position="262"/>
    </location>
</feature>
<evidence type="ECO:0008006" key="4">
    <source>
        <dbReference type="Google" id="ProtNLM"/>
    </source>
</evidence>
<evidence type="ECO:0000313" key="3">
    <source>
        <dbReference type="Proteomes" id="UP000542353"/>
    </source>
</evidence>
<organism evidence="2 3">
    <name type="scientific">Rhodopseudomonas rhenobacensis</name>
    <dbReference type="NCBI Taxonomy" id="87461"/>
    <lineage>
        <taxon>Bacteria</taxon>
        <taxon>Pseudomonadati</taxon>
        <taxon>Pseudomonadota</taxon>
        <taxon>Alphaproteobacteria</taxon>
        <taxon>Hyphomicrobiales</taxon>
        <taxon>Nitrobacteraceae</taxon>
        <taxon>Rhodopseudomonas</taxon>
    </lineage>
</organism>
<dbReference type="SUPFAM" id="SSF52540">
    <property type="entry name" value="P-loop containing nucleoside triphosphate hydrolases"/>
    <property type="match status" value="1"/>
</dbReference>
<evidence type="ECO:0000313" key="2">
    <source>
        <dbReference type="EMBL" id="MBB5046682.1"/>
    </source>
</evidence>
<proteinExistence type="predicted"/>
<comment type="caution">
    <text evidence="2">The sequence shown here is derived from an EMBL/GenBank/DDBJ whole genome shotgun (WGS) entry which is preliminary data.</text>
</comment>
<reference evidence="2 3" key="1">
    <citation type="submission" date="2020-08" db="EMBL/GenBank/DDBJ databases">
        <title>Genomic Encyclopedia of Type Strains, Phase IV (KMG-IV): sequencing the most valuable type-strain genomes for metagenomic binning, comparative biology and taxonomic classification.</title>
        <authorList>
            <person name="Goeker M."/>
        </authorList>
    </citation>
    <scope>NUCLEOTIDE SEQUENCE [LARGE SCALE GENOMIC DNA]</scope>
    <source>
        <strain evidence="2 3">DSM 12706</strain>
    </source>
</reference>